<accession>A0A9Q1C6I0</accession>
<dbReference type="InterPro" id="IPR036084">
    <property type="entry name" value="Ser_inhib-like_sf"/>
</dbReference>
<gene>
    <name evidence="2" type="ORF">HOLleu_16327</name>
</gene>
<dbReference type="OrthoDB" id="7765127at2759"/>
<dbReference type="Proteomes" id="UP001152320">
    <property type="component" value="Chromosome 7"/>
</dbReference>
<sequence>MVWGNCTCMATCKDPKAKISCYYSSCSGDEGCYCPSGFLMEREHCIPRNECGCFLPEADEVLPLFRSFAFLTEGSVSVRSDSK</sequence>
<dbReference type="SUPFAM" id="SSF57567">
    <property type="entry name" value="Serine protease inhibitors"/>
    <property type="match status" value="1"/>
</dbReference>
<name>A0A9Q1C6I0_HOLLE</name>
<protein>
    <recommendedName>
        <fullName evidence="1">TIL domain-containing protein</fullName>
    </recommendedName>
</protein>
<feature type="domain" description="TIL" evidence="1">
    <location>
        <begin position="2"/>
        <end position="51"/>
    </location>
</feature>
<evidence type="ECO:0000259" key="1">
    <source>
        <dbReference type="Pfam" id="PF01826"/>
    </source>
</evidence>
<comment type="caution">
    <text evidence="2">The sequence shown here is derived from an EMBL/GenBank/DDBJ whole genome shotgun (WGS) entry which is preliminary data.</text>
</comment>
<proteinExistence type="predicted"/>
<evidence type="ECO:0000313" key="3">
    <source>
        <dbReference type="Proteomes" id="UP001152320"/>
    </source>
</evidence>
<dbReference type="EMBL" id="JAIZAY010000007">
    <property type="protein sequence ID" value="KAJ8038796.1"/>
    <property type="molecule type" value="Genomic_DNA"/>
</dbReference>
<reference evidence="2" key="1">
    <citation type="submission" date="2021-10" db="EMBL/GenBank/DDBJ databases">
        <title>Tropical sea cucumber genome reveals ecological adaptation and Cuvierian tubules defense mechanism.</title>
        <authorList>
            <person name="Chen T."/>
        </authorList>
    </citation>
    <scope>NUCLEOTIDE SEQUENCE</scope>
    <source>
        <strain evidence="2">Nanhai2018</strain>
        <tissue evidence="2">Muscle</tissue>
    </source>
</reference>
<dbReference type="Gene3D" id="2.10.25.10">
    <property type="entry name" value="Laminin"/>
    <property type="match status" value="1"/>
</dbReference>
<organism evidence="2 3">
    <name type="scientific">Holothuria leucospilota</name>
    <name type="common">Black long sea cucumber</name>
    <name type="synonym">Mertensiothuria leucospilota</name>
    <dbReference type="NCBI Taxonomy" id="206669"/>
    <lineage>
        <taxon>Eukaryota</taxon>
        <taxon>Metazoa</taxon>
        <taxon>Echinodermata</taxon>
        <taxon>Eleutherozoa</taxon>
        <taxon>Echinozoa</taxon>
        <taxon>Holothuroidea</taxon>
        <taxon>Aspidochirotacea</taxon>
        <taxon>Aspidochirotida</taxon>
        <taxon>Holothuriidae</taxon>
        <taxon>Holothuria</taxon>
    </lineage>
</organism>
<dbReference type="AlphaFoldDB" id="A0A9Q1C6I0"/>
<dbReference type="Pfam" id="PF01826">
    <property type="entry name" value="TIL"/>
    <property type="match status" value="1"/>
</dbReference>
<keyword evidence="3" id="KW-1185">Reference proteome</keyword>
<evidence type="ECO:0000313" key="2">
    <source>
        <dbReference type="EMBL" id="KAJ8038796.1"/>
    </source>
</evidence>
<dbReference type="InterPro" id="IPR002919">
    <property type="entry name" value="TIL_dom"/>
</dbReference>